<evidence type="ECO:0000313" key="2">
    <source>
        <dbReference type="EMBL" id="KAK0643993.1"/>
    </source>
</evidence>
<evidence type="ECO:0000313" key="3">
    <source>
        <dbReference type="Proteomes" id="UP001174936"/>
    </source>
</evidence>
<feature type="chain" id="PRO_5041400769" evidence="1">
    <location>
        <begin position="16"/>
        <end position="225"/>
    </location>
</feature>
<comment type="caution">
    <text evidence="2">The sequence shown here is derived from an EMBL/GenBank/DDBJ whole genome shotgun (WGS) entry which is preliminary data.</text>
</comment>
<keyword evidence="1" id="KW-0732">Signal</keyword>
<accession>A0AA39Y0Z1</accession>
<dbReference type="AlphaFoldDB" id="A0AA39Y0Z1"/>
<name>A0AA39Y0Z1_9PEZI</name>
<dbReference type="EMBL" id="JAULSV010000005">
    <property type="protein sequence ID" value="KAK0643993.1"/>
    <property type="molecule type" value="Genomic_DNA"/>
</dbReference>
<organism evidence="2 3">
    <name type="scientific">Cercophora newfieldiana</name>
    <dbReference type="NCBI Taxonomy" id="92897"/>
    <lineage>
        <taxon>Eukaryota</taxon>
        <taxon>Fungi</taxon>
        <taxon>Dikarya</taxon>
        <taxon>Ascomycota</taxon>
        <taxon>Pezizomycotina</taxon>
        <taxon>Sordariomycetes</taxon>
        <taxon>Sordariomycetidae</taxon>
        <taxon>Sordariales</taxon>
        <taxon>Lasiosphaeriaceae</taxon>
        <taxon>Cercophora</taxon>
    </lineage>
</organism>
<dbReference type="Proteomes" id="UP001174936">
    <property type="component" value="Unassembled WGS sequence"/>
</dbReference>
<gene>
    <name evidence="2" type="ORF">B0T16DRAFT_494910</name>
</gene>
<protein>
    <submittedName>
        <fullName evidence="2">Uncharacterized protein</fullName>
    </submittedName>
</protein>
<reference evidence="2" key="1">
    <citation type="submission" date="2023-06" db="EMBL/GenBank/DDBJ databases">
        <title>Genome-scale phylogeny and comparative genomics of the fungal order Sordariales.</title>
        <authorList>
            <consortium name="Lawrence Berkeley National Laboratory"/>
            <person name="Hensen N."/>
            <person name="Bonometti L."/>
            <person name="Westerberg I."/>
            <person name="Brannstrom I.O."/>
            <person name="Guillou S."/>
            <person name="Cros-Aarteil S."/>
            <person name="Calhoun S."/>
            <person name="Haridas S."/>
            <person name="Kuo A."/>
            <person name="Mondo S."/>
            <person name="Pangilinan J."/>
            <person name="Riley R."/>
            <person name="Labutti K."/>
            <person name="Andreopoulos B."/>
            <person name="Lipzen A."/>
            <person name="Chen C."/>
            <person name="Yanf M."/>
            <person name="Daum C."/>
            <person name="Ng V."/>
            <person name="Clum A."/>
            <person name="Steindorff A."/>
            <person name="Ohm R."/>
            <person name="Martin F."/>
            <person name="Silar P."/>
            <person name="Natvig D."/>
            <person name="Lalanne C."/>
            <person name="Gautier V."/>
            <person name="Ament-Velasquez S.L."/>
            <person name="Kruys A."/>
            <person name="Hutchinson M.I."/>
            <person name="Powell A.J."/>
            <person name="Barry K."/>
            <person name="Miller A.N."/>
            <person name="Grigoriev I.V."/>
            <person name="Debuchy R."/>
            <person name="Gladieux P."/>
            <person name="Thoren M.H."/>
            <person name="Johannesson H."/>
        </authorList>
    </citation>
    <scope>NUCLEOTIDE SEQUENCE</scope>
    <source>
        <strain evidence="2">SMH2532-1</strain>
    </source>
</reference>
<sequence>MHLPTILTLPALALAATTPPFRRATPSCPNINLSTLAQDLALTVNDYWELLPDTGLSATTKVDMHDHLLSALTSLYPDPCILGALNVAIDEFFTSDILDVERRSLSTGSHEDELDIRSLGLDPRFSLKCGRKCKKLLKKVVGTVIEVLTAPIVAKPVCAATGAGAGYFTGTAEVGYLTYYLCMDQVKQQRERNEKRDKFFKLRSSAKKIPGESDGLHMIERPPLQ</sequence>
<keyword evidence="3" id="KW-1185">Reference proteome</keyword>
<feature type="signal peptide" evidence="1">
    <location>
        <begin position="1"/>
        <end position="15"/>
    </location>
</feature>
<evidence type="ECO:0000256" key="1">
    <source>
        <dbReference type="SAM" id="SignalP"/>
    </source>
</evidence>
<proteinExistence type="predicted"/>